<keyword evidence="3" id="KW-1185">Reference proteome</keyword>
<organism evidence="2 3">
    <name type="scientific">Vallitalea longa</name>
    <dbReference type="NCBI Taxonomy" id="2936439"/>
    <lineage>
        <taxon>Bacteria</taxon>
        <taxon>Bacillati</taxon>
        <taxon>Bacillota</taxon>
        <taxon>Clostridia</taxon>
        <taxon>Lachnospirales</taxon>
        <taxon>Vallitaleaceae</taxon>
        <taxon>Vallitalea</taxon>
    </lineage>
</organism>
<dbReference type="PROSITE" id="PS51257">
    <property type="entry name" value="PROKAR_LIPOPROTEIN"/>
    <property type="match status" value="1"/>
</dbReference>
<feature type="domain" description="Amidohydrolase-related" evidence="1">
    <location>
        <begin position="79"/>
        <end position="382"/>
    </location>
</feature>
<evidence type="ECO:0000313" key="2">
    <source>
        <dbReference type="EMBL" id="GKX28926.1"/>
    </source>
</evidence>
<dbReference type="GO" id="GO:0016810">
    <property type="term" value="F:hydrolase activity, acting on carbon-nitrogen (but not peptide) bonds"/>
    <property type="evidence" value="ECO:0007669"/>
    <property type="project" value="InterPro"/>
</dbReference>
<dbReference type="Gene3D" id="3.20.20.140">
    <property type="entry name" value="Metal-dependent hydrolases"/>
    <property type="match status" value="1"/>
</dbReference>
<name>A0A9W5YA45_9FIRM</name>
<dbReference type="Proteomes" id="UP001144256">
    <property type="component" value="Unassembled WGS sequence"/>
</dbReference>
<comment type="caution">
    <text evidence="2">The sequence shown here is derived from an EMBL/GenBank/DDBJ whole genome shotgun (WGS) entry which is preliminary data.</text>
</comment>
<dbReference type="Pfam" id="PF01979">
    <property type="entry name" value="Amidohydro_1"/>
    <property type="match status" value="1"/>
</dbReference>
<sequence>MKKILLFIIFLLLLLVSCTKSKDKSVDLGITNCSIVDVESGTIKKNGTIVVNNHNIIDIVFNNNKKYTFNETLDINHQYILPGFINAHVHLSSTDDYVQLQKWAKNGVTAVRTMNDFDNGTLTKMKSELNNDNANCTLFTSTPIITKPNGYGRYFIESVNEAIEAVEHHIPLGVDVIKISIEDSINRKTYNMLELDEIKAITKTAHDNNLKVTAHVTNSYNIPLVLDGNVDEIAHMIIGNVNDEDIKALIDKGVTWIPTMELWKGVSNKYSLDYYDIAIDNLKRFYNAGGTVVFGTDYDGFDIKFDDEFPITEVTTYKEAGISNIDIIRSATINAAKSCDVDDRLGSIAEGKIADLIICKENPLENIDILTNLSYVIHNGQIISNTN</sequence>
<dbReference type="InterPro" id="IPR051781">
    <property type="entry name" value="Metallo-dep_Hydrolase"/>
</dbReference>
<protein>
    <submittedName>
        <fullName evidence="2">Aryldialkylphosphatase</fullName>
    </submittedName>
</protein>
<dbReference type="SUPFAM" id="SSF51338">
    <property type="entry name" value="Composite domain of metallo-dependent hydrolases"/>
    <property type="match status" value="1"/>
</dbReference>
<dbReference type="InterPro" id="IPR011059">
    <property type="entry name" value="Metal-dep_hydrolase_composite"/>
</dbReference>
<dbReference type="InterPro" id="IPR006680">
    <property type="entry name" value="Amidohydro-rel"/>
</dbReference>
<dbReference type="EMBL" id="BRLB01000002">
    <property type="protein sequence ID" value="GKX28926.1"/>
    <property type="molecule type" value="Genomic_DNA"/>
</dbReference>
<evidence type="ECO:0000313" key="3">
    <source>
        <dbReference type="Proteomes" id="UP001144256"/>
    </source>
</evidence>
<dbReference type="PANTHER" id="PTHR43135:SF3">
    <property type="entry name" value="ALPHA-D-RIBOSE 1-METHYLPHOSPHONATE 5-TRIPHOSPHATE DIPHOSPHATASE"/>
    <property type="match status" value="1"/>
</dbReference>
<accession>A0A9W5YA45</accession>
<dbReference type="SUPFAM" id="SSF51556">
    <property type="entry name" value="Metallo-dependent hydrolases"/>
    <property type="match status" value="1"/>
</dbReference>
<dbReference type="PANTHER" id="PTHR43135">
    <property type="entry name" value="ALPHA-D-RIBOSE 1-METHYLPHOSPHONATE 5-TRIPHOSPHATE DIPHOSPHATASE"/>
    <property type="match status" value="1"/>
</dbReference>
<dbReference type="RefSeq" id="WP_281813879.1">
    <property type="nucleotide sequence ID" value="NZ_BRLB01000002.1"/>
</dbReference>
<dbReference type="AlphaFoldDB" id="A0A9W5YA45"/>
<evidence type="ECO:0000259" key="1">
    <source>
        <dbReference type="Pfam" id="PF01979"/>
    </source>
</evidence>
<dbReference type="InterPro" id="IPR032466">
    <property type="entry name" value="Metal_Hydrolase"/>
</dbReference>
<proteinExistence type="predicted"/>
<gene>
    <name evidence="2" type="ORF">SH1V18_14060</name>
</gene>
<dbReference type="Gene3D" id="2.30.40.10">
    <property type="entry name" value="Urease, subunit C, domain 1"/>
    <property type="match status" value="1"/>
</dbReference>
<reference evidence="2" key="1">
    <citation type="submission" date="2022-06" db="EMBL/GenBank/DDBJ databases">
        <title>Vallitalea longa sp. nov., an anaerobic bacterium isolated from marine sediment.</title>
        <authorList>
            <person name="Hirano S."/>
            <person name="Terahara T."/>
            <person name="Mori K."/>
            <person name="Hamada M."/>
            <person name="Matsumoto R."/>
            <person name="Kobayashi T."/>
        </authorList>
    </citation>
    <scope>NUCLEOTIDE SEQUENCE</scope>
    <source>
        <strain evidence="2">SH18-1</strain>
    </source>
</reference>